<name>A0A7S7SIU9_PALFE</name>
<feature type="domain" description="GH64" evidence="1">
    <location>
        <begin position="1"/>
        <end position="289"/>
    </location>
</feature>
<accession>A0A7S7SIU9</accession>
<dbReference type="InterPro" id="IPR032477">
    <property type="entry name" value="Glyco_hydro_64"/>
</dbReference>
<evidence type="ECO:0000259" key="1">
    <source>
        <dbReference type="PROSITE" id="PS52006"/>
    </source>
</evidence>
<dbReference type="Proteomes" id="UP000593892">
    <property type="component" value="Chromosome"/>
</dbReference>
<evidence type="ECO:0000313" key="3">
    <source>
        <dbReference type="Proteomes" id="UP000593892"/>
    </source>
</evidence>
<dbReference type="KEGG" id="pfer:IRI77_23925"/>
<dbReference type="AlphaFoldDB" id="A0A7S7SIU9"/>
<dbReference type="EMBL" id="CP063849">
    <property type="protein sequence ID" value="QOY85851.1"/>
    <property type="molecule type" value="Genomic_DNA"/>
</dbReference>
<reference evidence="2 3" key="1">
    <citation type="submission" date="2020-10" db="EMBL/GenBank/DDBJ databases">
        <title>Complete genome sequence of Paludibaculum fermentans P105T, a facultatively anaerobic acidobacterium capable of dissimilatory Fe(III) reduction.</title>
        <authorList>
            <person name="Dedysh S.N."/>
            <person name="Beletsky A.V."/>
            <person name="Kulichevskaya I.S."/>
            <person name="Mardanov A.V."/>
            <person name="Ravin N.V."/>
        </authorList>
    </citation>
    <scope>NUCLEOTIDE SEQUENCE [LARGE SCALE GENOMIC DNA]</scope>
    <source>
        <strain evidence="2 3">P105</strain>
    </source>
</reference>
<dbReference type="PROSITE" id="PS52006">
    <property type="entry name" value="GH64"/>
    <property type="match status" value="1"/>
</dbReference>
<dbReference type="InterPro" id="IPR017803">
    <property type="entry name" value="CHP03437_C"/>
</dbReference>
<evidence type="ECO:0000313" key="2">
    <source>
        <dbReference type="EMBL" id="QOY85851.1"/>
    </source>
</evidence>
<gene>
    <name evidence="2" type="ORF">IRI77_23925</name>
</gene>
<proteinExistence type="predicted"/>
<sequence length="680" mass="70876">MLKFENLRPDSGSLPVYIAFGGAGTLTGTNLSDNSALQKGVAYELGKLSAGISITQFDGGRIYVSLGTQLRSPSEANGFRANHADPSKEDFTTRWDQVELSFQTGSSGSGQGLANLTASEFFGIPLQLKSSWATYYPANLSWRTGSDKVLSVLTRMSGYSVLTPQNPSGTVVTGLNGVTVDGVNGSVVRVLGPSGAKFSGAAGDVNAWPAPDVYLGYLRSGSTKRRGYPVYSSLAGNNGVLPGGERQTYTLKAWISNKNDALVGAAIYPGDLMIDGTMNNGGVDLPLSMYVRAADITSAAFYGADAKYTIVQGSDINGVAKRAVTDYLAAMNLGLLGSLVDNPALPGTAIGDSPSWTWFGNRPDGTNVPPLSISNSFSYAQPNNPGHYDQYASYLAGVGDAYSFPYCDRVQFPSSALGDGSNVTLSILPDTDLTEVDPPSDLTIVDAASYVRGVYLAPGSVAILSGDLAVSAATYAPGMGTPLPTAMRGLSLRFANGQYAPIFTGTPSFAVFQVPWELSGYLRDTVVVRGYNEESAEFTVRLSDYSPSIFATGDAVYGQGHIYTTDGQLVDPAHPAHTGSDIIIHCTGLGPVREQPPTGVPASEKLVHNTLTTPTVTIGGVNAVLTYAGLSPGTVGLYEIRARAPAGGKRGDAVPVSIRIGGAVSNLVTMAVCDSGCAGR</sequence>
<protein>
    <recommendedName>
        <fullName evidence="1">GH64 domain-containing protein</fullName>
    </recommendedName>
</protein>
<dbReference type="Gene3D" id="2.60.110.10">
    <property type="entry name" value="Thaumatin"/>
    <property type="match status" value="1"/>
</dbReference>
<dbReference type="NCBIfam" id="TIGR03437">
    <property type="entry name" value="Soli_cterm"/>
    <property type="match status" value="1"/>
</dbReference>
<organism evidence="2 3">
    <name type="scientific">Paludibaculum fermentans</name>
    <dbReference type="NCBI Taxonomy" id="1473598"/>
    <lineage>
        <taxon>Bacteria</taxon>
        <taxon>Pseudomonadati</taxon>
        <taxon>Acidobacteriota</taxon>
        <taxon>Terriglobia</taxon>
        <taxon>Bryobacterales</taxon>
        <taxon>Bryobacteraceae</taxon>
        <taxon>Paludibaculum</taxon>
    </lineage>
</organism>
<dbReference type="InterPro" id="IPR037176">
    <property type="entry name" value="Osmotin/thaumatin-like_sf"/>
</dbReference>
<dbReference type="RefSeq" id="WP_194447521.1">
    <property type="nucleotide sequence ID" value="NZ_CP063849.1"/>
</dbReference>
<keyword evidence="3" id="KW-1185">Reference proteome</keyword>